<accession>A0A0M9FY38</accession>
<dbReference type="EMBL" id="LGTL01000013">
    <property type="protein sequence ID" value="KPA78466.1"/>
    <property type="molecule type" value="Genomic_DNA"/>
</dbReference>
<keyword evidence="1" id="KW-1133">Transmembrane helix</keyword>
<dbReference type="GeneID" id="26906378"/>
<gene>
    <name evidence="2" type="ORF">ABB37_06089</name>
</gene>
<keyword evidence="1" id="KW-0472">Membrane</keyword>
<keyword evidence="1" id="KW-0812">Transmembrane</keyword>
<dbReference type="Proteomes" id="UP000037923">
    <property type="component" value="Unassembled WGS sequence"/>
</dbReference>
<dbReference type="EMBL" id="LGTL01000013">
    <property type="protein sequence ID" value="KPA78465.1"/>
    <property type="molecule type" value="Genomic_DNA"/>
</dbReference>
<evidence type="ECO:0000313" key="2">
    <source>
        <dbReference type="EMBL" id="KPA78465.1"/>
    </source>
</evidence>
<organism evidence="2 3">
    <name type="scientific">Leptomonas pyrrhocoris</name>
    <name type="common">Firebug parasite</name>
    <dbReference type="NCBI Taxonomy" id="157538"/>
    <lineage>
        <taxon>Eukaryota</taxon>
        <taxon>Discoba</taxon>
        <taxon>Euglenozoa</taxon>
        <taxon>Kinetoplastea</taxon>
        <taxon>Metakinetoplastina</taxon>
        <taxon>Trypanosomatida</taxon>
        <taxon>Trypanosomatidae</taxon>
        <taxon>Leishmaniinae</taxon>
        <taxon>Leptomonas</taxon>
    </lineage>
</organism>
<evidence type="ECO:0000256" key="1">
    <source>
        <dbReference type="SAM" id="Phobius"/>
    </source>
</evidence>
<dbReference type="VEuPathDB" id="TriTrypDB:LpyrH10_13_0340"/>
<comment type="caution">
    <text evidence="2">The sequence shown here is derived from an EMBL/GenBank/DDBJ whole genome shotgun (WGS) entry which is preliminary data.</text>
</comment>
<dbReference type="RefSeq" id="XP_015656905.1">
    <property type="nucleotide sequence ID" value="XM_015804331.1"/>
</dbReference>
<feature type="transmembrane region" description="Helical" evidence="1">
    <location>
        <begin position="15"/>
        <end position="34"/>
    </location>
</feature>
<dbReference type="AlphaFoldDB" id="A0A0M9FY38"/>
<reference evidence="2 3" key="1">
    <citation type="submission" date="2015-07" db="EMBL/GenBank/DDBJ databases">
        <title>High-quality genome of monoxenous trypanosomatid Leptomonas pyrrhocoris.</title>
        <authorList>
            <person name="Flegontov P."/>
            <person name="Butenko A."/>
            <person name="Firsov S."/>
            <person name="Vlcek C."/>
            <person name="Logacheva M.D."/>
            <person name="Field M."/>
            <person name="Filatov D."/>
            <person name="Flegontova O."/>
            <person name="Gerasimov E."/>
            <person name="Jackson A.P."/>
            <person name="Kelly S."/>
            <person name="Opperdoes F."/>
            <person name="O'Reilly A."/>
            <person name="Votypka J."/>
            <person name="Yurchenko V."/>
            <person name="Lukes J."/>
        </authorList>
    </citation>
    <scope>NUCLEOTIDE SEQUENCE [LARGE SCALE GENOMIC DNA]</scope>
    <source>
        <strain evidence="2">H10</strain>
    </source>
</reference>
<name>A0A0M9FY38_LEPPY</name>
<dbReference type="OMA" id="YIPRLAM"/>
<sequence length="400" mass="42178">MASLRSFVVYFADRHTAALAAVFAFFTAIVFYCGGLGMTEVELRQAAAVFADTAAFAPVPLARITAVAFVALTEADIVVLNGGPLPSSPYTSSSLHAGWTAERGMAMARRWHQHYAVGDITVVSVPAAFTSHPVVRHWFAYLESHCTDCHFVPLMSSAAAEGVNSTLHGRPSSSAFSFYPFCSSAAIESGSESLPTTTKHAAAVSAETPLGARGLDLLVWDAVPERGGGGGSMMPPDMPFGCGVVVLLTPNALRRYVKGLQGNRSGASATTTNTSGGTSDFEGLLAHAATEVDPPLDSPTAAAASPLDLAERSIKAERFYAALGGALATQVSTRLGYRPQYVLYAAWCASARSYGFRTSSPSSLLNGQSMLYVLCLRESEIVEVTATLRRFVRISEASVL</sequence>
<dbReference type="RefSeq" id="XP_015656904.1">
    <property type="nucleotide sequence ID" value="XM_015804330.1"/>
</dbReference>
<dbReference type="OrthoDB" id="10472670at2759"/>
<keyword evidence="3" id="KW-1185">Reference proteome</keyword>
<evidence type="ECO:0000313" key="3">
    <source>
        <dbReference type="Proteomes" id="UP000037923"/>
    </source>
</evidence>
<protein>
    <submittedName>
        <fullName evidence="2">Uncharacterized protein</fullName>
    </submittedName>
</protein>
<proteinExistence type="predicted"/>